<keyword evidence="3" id="KW-1185">Reference proteome</keyword>
<dbReference type="Proteomes" id="UP001596406">
    <property type="component" value="Unassembled WGS sequence"/>
</dbReference>
<dbReference type="RefSeq" id="WP_304446674.1">
    <property type="nucleotide sequence ID" value="NZ_JARRAH010000001.1"/>
</dbReference>
<protein>
    <submittedName>
        <fullName evidence="2">HTH domain-containing protein</fullName>
    </submittedName>
</protein>
<sequence>MTDSAHSETVELYVRSLTASERQVRLDETLDRLARLEAAGELDDVTVHVWGEGVCLSGPAAETPVGRDIRGTVDEFREWAASSDVDLVGFERREARSMLTDECHENLRLPALALAHRTDGDLAFVAPCADGDGCRSVGDHLDSLEGAGEDPEHSSTTAKVSIRAD</sequence>
<gene>
    <name evidence="2" type="ORF">ACFQHK_00410</name>
</gene>
<feature type="region of interest" description="Disordered" evidence="1">
    <location>
        <begin position="140"/>
        <end position="165"/>
    </location>
</feature>
<comment type="caution">
    <text evidence="2">The sequence shown here is derived from an EMBL/GenBank/DDBJ whole genome shotgun (WGS) entry which is preliminary data.</text>
</comment>
<proteinExistence type="predicted"/>
<organism evidence="2 3">
    <name type="scientific">Halomarina ordinaria</name>
    <dbReference type="NCBI Taxonomy" id="3033939"/>
    <lineage>
        <taxon>Archaea</taxon>
        <taxon>Methanobacteriati</taxon>
        <taxon>Methanobacteriota</taxon>
        <taxon>Stenosarchaea group</taxon>
        <taxon>Halobacteria</taxon>
        <taxon>Halobacteriales</taxon>
        <taxon>Natronomonadaceae</taxon>
        <taxon>Halomarina</taxon>
    </lineage>
</organism>
<dbReference type="InterPro" id="IPR046783">
    <property type="entry name" value="HTH_63"/>
</dbReference>
<dbReference type="EMBL" id="JBHSXM010000001">
    <property type="protein sequence ID" value="MFC6834964.1"/>
    <property type="molecule type" value="Genomic_DNA"/>
</dbReference>
<name>A0ABD5U341_9EURY</name>
<evidence type="ECO:0000256" key="1">
    <source>
        <dbReference type="SAM" id="MobiDB-lite"/>
    </source>
</evidence>
<dbReference type="AlphaFoldDB" id="A0ABD5U341"/>
<accession>A0ABD5U341</accession>
<evidence type="ECO:0000313" key="2">
    <source>
        <dbReference type="EMBL" id="MFC6834964.1"/>
    </source>
</evidence>
<dbReference type="Pfam" id="PF20575">
    <property type="entry name" value="HTH_63"/>
    <property type="match status" value="1"/>
</dbReference>
<reference evidence="2 3" key="1">
    <citation type="journal article" date="2019" name="Int. J. Syst. Evol. Microbiol.">
        <title>The Global Catalogue of Microorganisms (GCM) 10K type strain sequencing project: providing services to taxonomists for standard genome sequencing and annotation.</title>
        <authorList>
            <consortium name="The Broad Institute Genomics Platform"/>
            <consortium name="The Broad Institute Genome Sequencing Center for Infectious Disease"/>
            <person name="Wu L."/>
            <person name="Ma J."/>
        </authorList>
    </citation>
    <scope>NUCLEOTIDE SEQUENCE [LARGE SCALE GENOMIC DNA]</scope>
    <source>
        <strain evidence="2 3">PSRA2</strain>
    </source>
</reference>
<evidence type="ECO:0000313" key="3">
    <source>
        <dbReference type="Proteomes" id="UP001596406"/>
    </source>
</evidence>